<proteinExistence type="predicted"/>
<evidence type="ECO:0000313" key="2">
    <source>
        <dbReference type="EMBL" id="RKH92302.1"/>
    </source>
</evidence>
<organism evidence="2 3">
    <name type="scientific">Corallococcus praedator</name>
    <dbReference type="NCBI Taxonomy" id="2316724"/>
    <lineage>
        <taxon>Bacteria</taxon>
        <taxon>Pseudomonadati</taxon>
        <taxon>Myxococcota</taxon>
        <taxon>Myxococcia</taxon>
        <taxon>Myxococcales</taxon>
        <taxon>Cystobacterineae</taxon>
        <taxon>Myxococcaceae</taxon>
        <taxon>Corallococcus</taxon>
    </lineage>
</organism>
<reference evidence="2 3" key="1">
    <citation type="submission" date="2018-09" db="EMBL/GenBank/DDBJ databases">
        <authorList>
            <person name="Livingstone P.G."/>
            <person name="Whitworth D.E."/>
        </authorList>
    </citation>
    <scope>NUCLEOTIDE SEQUENCE [LARGE SCALE GENOMIC DNA]</scope>
    <source>
        <strain evidence="2 3">CA031B</strain>
    </source>
</reference>
<dbReference type="Proteomes" id="UP000278907">
    <property type="component" value="Unassembled WGS sequence"/>
</dbReference>
<feature type="domain" description="Transcription factor zinc-finger" evidence="1">
    <location>
        <begin position="6"/>
        <end position="39"/>
    </location>
</feature>
<accession>A0ABX9Q5R0</accession>
<sequence length="242" mass="26216">MQPCPCPYCQTTMRSTHARGLERDECGNCGAGWLDAEALGTVVTGPVMEAVFEQAKGRPGRCRGCDAGLQYVPGCPSCGRRAPTCPGCGSAPLSAVELRDVTVDVCVKCRGVAMDREEVTRLLNATTPAPRARDEQAPELHAADFEHEYESESAPRSMNLRPKVLLGDEPACTTCGRRMEPRYGFVWEERLFCGSCAPEGSVPYSGELTKARASESAGRRSQYLNTGTTESAVVWLLSKLFK</sequence>
<gene>
    <name evidence="2" type="ORF">D7Y13_37305</name>
</gene>
<comment type="caution">
    <text evidence="2">The sequence shown here is derived from an EMBL/GenBank/DDBJ whole genome shotgun (WGS) entry which is preliminary data.</text>
</comment>
<keyword evidence="3" id="KW-1185">Reference proteome</keyword>
<evidence type="ECO:0000259" key="1">
    <source>
        <dbReference type="Pfam" id="PF13453"/>
    </source>
</evidence>
<name>A0ABX9Q5R0_9BACT</name>
<dbReference type="EMBL" id="RAWI01000504">
    <property type="protein sequence ID" value="RKH92302.1"/>
    <property type="molecule type" value="Genomic_DNA"/>
</dbReference>
<dbReference type="Pfam" id="PF13453">
    <property type="entry name" value="Zn_ribbon_TFIIB"/>
    <property type="match status" value="2"/>
</dbReference>
<evidence type="ECO:0000313" key="3">
    <source>
        <dbReference type="Proteomes" id="UP000278907"/>
    </source>
</evidence>
<dbReference type="RefSeq" id="WP_120538209.1">
    <property type="nucleotide sequence ID" value="NZ_RAWI01000504.1"/>
</dbReference>
<feature type="domain" description="Transcription factor zinc-finger" evidence="1">
    <location>
        <begin position="84"/>
        <end position="124"/>
    </location>
</feature>
<protein>
    <recommendedName>
        <fullName evidence="1">Transcription factor zinc-finger domain-containing protein</fullName>
    </recommendedName>
</protein>
<dbReference type="InterPro" id="IPR027392">
    <property type="entry name" value="TF_Znf"/>
</dbReference>